<keyword evidence="4" id="KW-1185">Reference proteome</keyword>
<dbReference type="InterPro" id="IPR008974">
    <property type="entry name" value="TRAF-like"/>
</dbReference>
<reference evidence="3" key="1">
    <citation type="submission" date="2022-01" db="EMBL/GenBank/DDBJ databases">
        <title>Genome Sequence Resource for Two Populations of Ditylenchus destructor, the Migratory Endoparasitic Phytonematode.</title>
        <authorList>
            <person name="Zhang H."/>
            <person name="Lin R."/>
            <person name="Xie B."/>
        </authorList>
    </citation>
    <scope>NUCLEOTIDE SEQUENCE</scope>
    <source>
        <strain evidence="3">BazhouSP</strain>
    </source>
</reference>
<accession>A0AAD4R290</accession>
<dbReference type="Gene3D" id="2.60.210.10">
    <property type="entry name" value="Apoptosis, Tumor Necrosis Factor Receptor Associated Protein 2, Chain A"/>
    <property type="match status" value="1"/>
</dbReference>
<dbReference type="InterPro" id="IPR011333">
    <property type="entry name" value="SKP1/BTB/POZ_sf"/>
</dbReference>
<sequence length="252" mass="28328">MSTTKDVSEAPIISKQCTKLTPVSTKLEWRIEHFDRAMRFYEGDQAISSKTFTLPIPIAVTWRLDVYPHGMDTLPTADNNPHFYLRLIGFQESDGSISANSTKSINTDYKIYLLSSTNEEIMVKQGLSGFKTESTVSSHLYAEEAQKFIHPDGSLLVICEIECLAPKKTFSLEPTSSIQLTDHIGKMWKSQLFTDCTLKVGDKSFPAHKCILGQWSEVFRNMFSLPTEEAESGIVEIEDFTPDAVRVDSTII</sequence>
<dbReference type="Gene3D" id="3.30.710.10">
    <property type="entry name" value="Potassium Channel Kv1.1, Chain A"/>
    <property type="match status" value="1"/>
</dbReference>
<evidence type="ECO:0000313" key="4">
    <source>
        <dbReference type="Proteomes" id="UP001201812"/>
    </source>
</evidence>
<dbReference type="InterPro" id="IPR002083">
    <property type="entry name" value="MATH/TRAF_dom"/>
</dbReference>
<dbReference type="SUPFAM" id="SSF49599">
    <property type="entry name" value="TRAF domain-like"/>
    <property type="match status" value="1"/>
</dbReference>
<feature type="domain" description="MATH" evidence="2">
    <location>
        <begin position="24"/>
        <end position="161"/>
    </location>
</feature>
<dbReference type="AlphaFoldDB" id="A0AAD4R290"/>
<dbReference type="EMBL" id="JAKKPZ010000060">
    <property type="protein sequence ID" value="KAI1705098.1"/>
    <property type="molecule type" value="Genomic_DNA"/>
</dbReference>
<dbReference type="Proteomes" id="UP001201812">
    <property type="component" value="Unassembled WGS sequence"/>
</dbReference>
<evidence type="ECO:0000259" key="2">
    <source>
        <dbReference type="PROSITE" id="PS50144"/>
    </source>
</evidence>
<protein>
    <submittedName>
        <fullName evidence="3">BTB/POZ domain-containing protein</fullName>
    </submittedName>
</protein>
<gene>
    <name evidence="3" type="ORF">DdX_13856</name>
</gene>
<dbReference type="CDD" id="cd00121">
    <property type="entry name" value="MATH"/>
    <property type="match status" value="1"/>
</dbReference>
<dbReference type="GO" id="GO:0030163">
    <property type="term" value="P:protein catabolic process"/>
    <property type="evidence" value="ECO:0007669"/>
    <property type="project" value="UniProtKB-ARBA"/>
</dbReference>
<evidence type="ECO:0000259" key="1">
    <source>
        <dbReference type="PROSITE" id="PS50097"/>
    </source>
</evidence>
<comment type="caution">
    <text evidence="3">The sequence shown here is derived from an EMBL/GenBank/DDBJ whole genome shotgun (WGS) entry which is preliminary data.</text>
</comment>
<dbReference type="Pfam" id="PF00651">
    <property type="entry name" value="BTB"/>
    <property type="match status" value="1"/>
</dbReference>
<dbReference type="SUPFAM" id="SSF54695">
    <property type="entry name" value="POZ domain"/>
    <property type="match status" value="1"/>
</dbReference>
<evidence type="ECO:0000313" key="3">
    <source>
        <dbReference type="EMBL" id="KAI1705098.1"/>
    </source>
</evidence>
<feature type="domain" description="BTB" evidence="1">
    <location>
        <begin position="194"/>
        <end position="252"/>
    </location>
</feature>
<dbReference type="InterPro" id="IPR000210">
    <property type="entry name" value="BTB/POZ_dom"/>
</dbReference>
<dbReference type="PROSITE" id="PS50097">
    <property type="entry name" value="BTB"/>
    <property type="match status" value="1"/>
</dbReference>
<dbReference type="CDD" id="cd18186">
    <property type="entry name" value="BTB_POZ_ZBTB_KLHL-like"/>
    <property type="match status" value="1"/>
</dbReference>
<dbReference type="PANTHER" id="PTHR24413">
    <property type="entry name" value="SPECKLE-TYPE POZ PROTEIN"/>
    <property type="match status" value="1"/>
</dbReference>
<name>A0AAD4R290_9BILA</name>
<dbReference type="PROSITE" id="PS50144">
    <property type="entry name" value="MATH"/>
    <property type="match status" value="1"/>
</dbReference>
<proteinExistence type="predicted"/>
<organism evidence="3 4">
    <name type="scientific">Ditylenchus destructor</name>
    <dbReference type="NCBI Taxonomy" id="166010"/>
    <lineage>
        <taxon>Eukaryota</taxon>
        <taxon>Metazoa</taxon>
        <taxon>Ecdysozoa</taxon>
        <taxon>Nematoda</taxon>
        <taxon>Chromadorea</taxon>
        <taxon>Rhabditida</taxon>
        <taxon>Tylenchina</taxon>
        <taxon>Tylenchomorpha</taxon>
        <taxon>Sphaerularioidea</taxon>
        <taxon>Anguinidae</taxon>
        <taxon>Anguininae</taxon>
        <taxon>Ditylenchus</taxon>
    </lineage>
</organism>